<organism evidence="2 3">
    <name type="scientific">Limosilactobacillus panis DSM 6035</name>
    <dbReference type="NCBI Taxonomy" id="1423782"/>
    <lineage>
        <taxon>Bacteria</taxon>
        <taxon>Bacillati</taxon>
        <taxon>Bacillota</taxon>
        <taxon>Bacilli</taxon>
        <taxon>Lactobacillales</taxon>
        <taxon>Lactobacillaceae</taxon>
        <taxon>Limosilactobacillus</taxon>
    </lineage>
</organism>
<protein>
    <submittedName>
        <fullName evidence="2">Uncharacterized protein</fullName>
    </submittedName>
</protein>
<reference evidence="2 3" key="1">
    <citation type="journal article" date="2015" name="Genome Announc.">
        <title>Expanding the biotechnology potential of lactobacilli through comparative genomics of 213 strains and associated genera.</title>
        <authorList>
            <person name="Sun Z."/>
            <person name="Harris H.M."/>
            <person name="McCann A."/>
            <person name="Guo C."/>
            <person name="Argimon S."/>
            <person name="Zhang W."/>
            <person name="Yang X."/>
            <person name="Jeffery I.B."/>
            <person name="Cooney J.C."/>
            <person name="Kagawa T.F."/>
            <person name="Liu W."/>
            <person name="Song Y."/>
            <person name="Salvetti E."/>
            <person name="Wrobel A."/>
            <person name="Rasinkangas P."/>
            <person name="Parkhill J."/>
            <person name="Rea M.C."/>
            <person name="O'Sullivan O."/>
            <person name="Ritari J."/>
            <person name="Douillard F.P."/>
            <person name="Paul Ross R."/>
            <person name="Yang R."/>
            <person name="Briner A.E."/>
            <person name="Felis G.E."/>
            <person name="de Vos W.M."/>
            <person name="Barrangou R."/>
            <person name="Klaenhammer T.R."/>
            <person name="Caufield P.W."/>
            <person name="Cui Y."/>
            <person name="Zhang H."/>
            <person name="O'Toole P.W."/>
        </authorList>
    </citation>
    <scope>NUCLEOTIDE SEQUENCE [LARGE SCALE GENOMIC DNA]</scope>
    <source>
        <strain evidence="2 3">DSM 6035</strain>
    </source>
</reference>
<dbReference type="Proteomes" id="UP000051412">
    <property type="component" value="Unassembled WGS sequence"/>
</dbReference>
<proteinExistence type="predicted"/>
<evidence type="ECO:0000256" key="1">
    <source>
        <dbReference type="SAM" id="Phobius"/>
    </source>
</evidence>
<feature type="transmembrane region" description="Helical" evidence="1">
    <location>
        <begin position="21"/>
        <end position="41"/>
    </location>
</feature>
<gene>
    <name evidence="2" type="ORF">FD32_GL000485</name>
</gene>
<name>A0A0R1X9I8_9LACO</name>
<dbReference type="OrthoDB" id="2324486at2"/>
<dbReference type="AlphaFoldDB" id="A0A0R1X9I8"/>
<accession>A0A0R1X9I8</accession>
<keyword evidence="1" id="KW-0812">Transmembrane</keyword>
<dbReference type="PATRIC" id="fig|1423782.4.peg.497"/>
<dbReference type="EMBL" id="AZGM01000087">
    <property type="protein sequence ID" value="KRM26365.1"/>
    <property type="molecule type" value="Genomic_DNA"/>
</dbReference>
<dbReference type="RefSeq" id="WP_047770195.1">
    <property type="nucleotide sequence ID" value="NZ_AZGM01000087.1"/>
</dbReference>
<sequence length="80" mass="9704">MQRLKHIWEYIVHHKWSKDILRANLLYIVLVLLYELCHFGLKPVSWGAGVKMWLLMNLCLFFKLVLDIIDRLIKLRAREK</sequence>
<feature type="transmembrane region" description="Helical" evidence="1">
    <location>
        <begin position="53"/>
        <end position="73"/>
    </location>
</feature>
<evidence type="ECO:0000313" key="2">
    <source>
        <dbReference type="EMBL" id="KRM26365.1"/>
    </source>
</evidence>
<comment type="caution">
    <text evidence="2">The sequence shown here is derived from an EMBL/GenBank/DDBJ whole genome shotgun (WGS) entry which is preliminary data.</text>
</comment>
<keyword evidence="3" id="KW-1185">Reference proteome</keyword>
<keyword evidence="1" id="KW-0472">Membrane</keyword>
<keyword evidence="1" id="KW-1133">Transmembrane helix</keyword>
<evidence type="ECO:0000313" key="3">
    <source>
        <dbReference type="Proteomes" id="UP000051412"/>
    </source>
</evidence>